<evidence type="ECO:0000313" key="1">
    <source>
        <dbReference type="EMBL" id="RXW32515.1"/>
    </source>
</evidence>
<gene>
    <name evidence="1" type="ORF">C1706_04920</name>
</gene>
<evidence type="ECO:0000313" key="2">
    <source>
        <dbReference type="Proteomes" id="UP000290624"/>
    </source>
</evidence>
<organism evidence="1 2">
    <name type="scientific">Propioniciclava flava</name>
    <dbReference type="NCBI Taxonomy" id="2072026"/>
    <lineage>
        <taxon>Bacteria</taxon>
        <taxon>Bacillati</taxon>
        <taxon>Actinomycetota</taxon>
        <taxon>Actinomycetes</taxon>
        <taxon>Propionibacteriales</taxon>
        <taxon>Propionibacteriaceae</taxon>
        <taxon>Propioniciclava</taxon>
    </lineage>
</organism>
<dbReference type="AlphaFoldDB" id="A0A4Q2EKK1"/>
<comment type="caution">
    <text evidence="1">The sequence shown here is derived from an EMBL/GenBank/DDBJ whole genome shotgun (WGS) entry which is preliminary data.</text>
</comment>
<dbReference type="EMBL" id="PPCV01000003">
    <property type="protein sequence ID" value="RXW32515.1"/>
    <property type="molecule type" value="Genomic_DNA"/>
</dbReference>
<protein>
    <submittedName>
        <fullName evidence="1">Pentapeptide repeat-containing protein</fullName>
    </submittedName>
</protein>
<name>A0A4Q2EKK1_9ACTN</name>
<proteinExistence type="predicted"/>
<accession>A0A4Q2EKK1</accession>
<sequence>MAGRRRVNTAPVIAPLRLGDLEAAEADSIEPRLDYWGQRYRAAQLGDRDLGGVEFHGCEFVGLAAGEANMRGSRFVEVRIERLDAAVLRVARSSWRDVVIEGSRVGAAEMYESDVASVRIVRSKLDFVNLRSAKIRDVTFEDCVIGEIDLGQSRVERVSFAGCTLGDIRFDGARMRAVDLRGAHLSVIGGVASMAGVVVTPEQAAELAPVLAAHLGILLQE</sequence>
<dbReference type="SUPFAM" id="SSF141571">
    <property type="entry name" value="Pentapeptide repeat-like"/>
    <property type="match status" value="1"/>
</dbReference>
<dbReference type="Pfam" id="PF00805">
    <property type="entry name" value="Pentapeptide"/>
    <property type="match status" value="1"/>
</dbReference>
<dbReference type="InterPro" id="IPR001646">
    <property type="entry name" value="5peptide_repeat"/>
</dbReference>
<dbReference type="Gene3D" id="2.160.20.80">
    <property type="entry name" value="E3 ubiquitin-protein ligase SopA"/>
    <property type="match status" value="1"/>
</dbReference>
<reference evidence="1 2" key="1">
    <citation type="submission" date="2018-01" db="EMBL/GenBank/DDBJ databases">
        <title>Lactibacter flavus gen. nov., sp. nov., a novel bacterium of the family Propionibacteriaceae isolated from raw milk and dairy products.</title>
        <authorList>
            <person name="Wenning M."/>
            <person name="Breitenwieser F."/>
            <person name="Huptas C."/>
            <person name="von Neubeck M."/>
            <person name="Busse H.-J."/>
            <person name="Scherer S."/>
        </authorList>
    </citation>
    <scope>NUCLEOTIDE SEQUENCE [LARGE SCALE GENOMIC DNA]</scope>
    <source>
        <strain evidence="1 2">VG341</strain>
    </source>
</reference>
<keyword evidence="2" id="KW-1185">Reference proteome</keyword>
<dbReference type="Proteomes" id="UP000290624">
    <property type="component" value="Unassembled WGS sequence"/>
</dbReference>